<dbReference type="EMBL" id="JAEMUH010000007">
    <property type="protein sequence ID" value="MBJ7550747.1"/>
    <property type="molecule type" value="Genomic_DNA"/>
</dbReference>
<accession>A0ABS0ZAT3</accession>
<proteinExistence type="predicted"/>
<evidence type="ECO:0000313" key="3">
    <source>
        <dbReference type="Proteomes" id="UP000598488"/>
    </source>
</evidence>
<protein>
    <submittedName>
        <fullName evidence="2">Uncharacterized protein</fullName>
    </submittedName>
</protein>
<evidence type="ECO:0000256" key="1">
    <source>
        <dbReference type="SAM" id="MobiDB-lite"/>
    </source>
</evidence>
<dbReference type="Proteomes" id="UP000598488">
    <property type="component" value="Unassembled WGS sequence"/>
</dbReference>
<evidence type="ECO:0000313" key="2">
    <source>
        <dbReference type="EMBL" id="MBJ7550747.1"/>
    </source>
</evidence>
<feature type="region of interest" description="Disordered" evidence="1">
    <location>
        <begin position="1"/>
        <end position="23"/>
    </location>
</feature>
<keyword evidence="3" id="KW-1185">Reference proteome</keyword>
<gene>
    <name evidence="2" type="ORF">JHD44_08640</name>
</gene>
<sequence>MATAQKPAEDQQDDQNKVPAKTATKKLIVTKTFRTQGKDKKRVEFIASPEPQDLGEHAAMALKAGVAIEPTKASE</sequence>
<dbReference type="RefSeq" id="WP_199462361.1">
    <property type="nucleotide sequence ID" value="NZ_JAEMUH010000007.1"/>
</dbReference>
<comment type="caution">
    <text evidence="2">The sequence shown here is derived from an EMBL/GenBank/DDBJ whole genome shotgun (WGS) entry which is preliminary data.</text>
</comment>
<reference evidence="2 3" key="1">
    <citation type="submission" date="2020-12" db="EMBL/GenBank/DDBJ databases">
        <title>Comparative genome analysis of fungal antagonists Marinomonas ostreistagni 398 and M. spartinae 468.</title>
        <authorList>
            <person name="Fields J.L."/>
            <person name="Mavrodi O.V."/>
            <person name="Biber P.D."/>
            <person name="Indest K.J."/>
            <person name="Mavrodi D.V."/>
        </authorList>
    </citation>
    <scope>NUCLEOTIDE SEQUENCE [LARGE SCALE GENOMIC DNA]</scope>
    <source>
        <strain evidence="2 3">USM7</strain>
    </source>
</reference>
<organism evidence="2 3">
    <name type="scientific">Marinomonas ostreistagni</name>
    <dbReference type="NCBI Taxonomy" id="359209"/>
    <lineage>
        <taxon>Bacteria</taxon>
        <taxon>Pseudomonadati</taxon>
        <taxon>Pseudomonadota</taxon>
        <taxon>Gammaproteobacteria</taxon>
        <taxon>Oceanospirillales</taxon>
        <taxon>Oceanospirillaceae</taxon>
        <taxon>Marinomonas</taxon>
    </lineage>
</organism>
<name>A0ABS0ZAT3_9GAMM</name>